<evidence type="ECO:0000313" key="1">
    <source>
        <dbReference type="EMBL" id="OEH74671.1"/>
    </source>
</evidence>
<organism evidence="1 2">
    <name type="scientific">Cyclospora cayetanensis</name>
    <dbReference type="NCBI Taxonomy" id="88456"/>
    <lineage>
        <taxon>Eukaryota</taxon>
        <taxon>Sar</taxon>
        <taxon>Alveolata</taxon>
        <taxon>Apicomplexa</taxon>
        <taxon>Conoidasida</taxon>
        <taxon>Coccidia</taxon>
        <taxon>Eucoccidiorida</taxon>
        <taxon>Eimeriorina</taxon>
        <taxon>Eimeriidae</taxon>
        <taxon>Cyclospora</taxon>
    </lineage>
</organism>
<dbReference type="Proteomes" id="UP000095192">
    <property type="component" value="Unassembled WGS sequence"/>
</dbReference>
<dbReference type="AlphaFoldDB" id="A0A1D3CTZ7"/>
<dbReference type="VEuPathDB" id="ToxoDB:cyc_08687"/>
<proteinExistence type="predicted"/>
<dbReference type="InParanoid" id="A0A1D3CTZ7"/>
<evidence type="ECO:0000313" key="2">
    <source>
        <dbReference type="Proteomes" id="UP000095192"/>
    </source>
</evidence>
<accession>A0A1D3CTZ7</accession>
<gene>
    <name evidence="1" type="ORF">cyc_08687</name>
</gene>
<comment type="caution">
    <text evidence="1">The sequence shown here is derived from an EMBL/GenBank/DDBJ whole genome shotgun (WGS) entry which is preliminary data.</text>
</comment>
<reference evidence="1 2" key="1">
    <citation type="journal article" date="2016" name="BMC Genomics">
        <title>Comparative genomics reveals Cyclospora cayetanensis possesses coccidia-like metabolism and invasion components but unique surface antigens.</title>
        <authorList>
            <person name="Liu S."/>
            <person name="Wang L."/>
            <person name="Zheng H."/>
            <person name="Xu Z."/>
            <person name="Roellig D.M."/>
            <person name="Li N."/>
            <person name="Frace M.A."/>
            <person name="Tang K."/>
            <person name="Arrowood M.J."/>
            <person name="Moss D.M."/>
            <person name="Zhang L."/>
            <person name="Feng Y."/>
            <person name="Xiao L."/>
        </authorList>
    </citation>
    <scope>NUCLEOTIDE SEQUENCE [LARGE SCALE GENOMIC DNA]</scope>
    <source>
        <strain evidence="1 2">CHN_HEN01</strain>
    </source>
</reference>
<sequence length="227" mass="23938">MEVAFVVDDGIIVAFAVDDDGIIVAFAVDDDGIIVAFAVEDDGIIVAFAVDDDAALSAHTLGCAPGGAKATEFLAVGLPPTASKAAPTAERISSGMLWREPFPDFLAHTRGLRRSSDGVFCLDELSKLWRSRERPCSFARRVCQQVPLVASREGGRGANASPVALRGGAPSQRLQSSVIRSSVGGRSRRFCMLLRGAGESLALLSGESSSFHRPYSCAELTGLLQGR</sequence>
<dbReference type="EMBL" id="JROU02001966">
    <property type="protein sequence ID" value="OEH74671.1"/>
    <property type="molecule type" value="Genomic_DNA"/>
</dbReference>
<keyword evidence="2" id="KW-1185">Reference proteome</keyword>
<name>A0A1D3CTZ7_9EIME</name>
<protein>
    <submittedName>
        <fullName evidence="1">Uncharacterized protein</fullName>
    </submittedName>
</protein>